<keyword evidence="2" id="KW-0732">Signal</keyword>
<feature type="signal peptide" evidence="2">
    <location>
        <begin position="1"/>
        <end position="21"/>
    </location>
</feature>
<feature type="region of interest" description="Disordered" evidence="1">
    <location>
        <begin position="79"/>
        <end position="181"/>
    </location>
</feature>
<proteinExistence type="predicted"/>
<feature type="compositionally biased region" description="Basic and acidic residues" evidence="1">
    <location>
        <begin position="157"/>
        <end position="170"/>
    </location>
</feature>
<feature type="compositionally biased region" description="Basic residues" evidence="1">
    <location>
        <begin position="107"/>
        <end position="120"/>
    </location>
</feature>
<evidence type="ECO:0000313" key="4">
    <source>
        <dbReference type="WBParaSite" id="L893_g10578.t1"/>
    </source>
</evidence>
<keyword evidence="3" id="KW-1185">Reference proteome</keyword>
<evidence type="ECO:0000313" key="3">
    <source>
        <dbReference type="Proteomes" id="UP000095287"/>
    </source>
</evidence>
<name>A0A1I7XXE0_9BILA</name>
<accession>A0A1I7XXE0</accession>
<dbReference type="WBParaSite" id="L893_g10578.t1">
    <property type="protein sequence ID" value="L893_g10578.t1"/>
    <property type="gene ID" value="L893_g10578"/>
</dbReference>
<feature type="compositionally biased region" description="Basic and acidic residues" evidence="1">
    <location>
        <begin position="84"/>
        <end position="106"/>
    </location>
</feature>
<dbReference type="Proteomes" id="UP000095287">
    <property type="component" value="Unplaced"/>
</dbReference>
<sequence length="181" mass="19917">MLLWLASIATFLLSTTAFVCARPRKLKNTALSESAPTTPDTLVQSTQINAGEGEDGEVKPRLLLPSSPDALKTYKTIVMGKTRPVKDNETIEDVKSDWGDVQAVEKPKKKVSSKAPKKKKSLESPGNSNESGDFDKKPESKTPKKKKPLESPKSLRSAKESDEGDKKQEPESSVYMDKLNR</sequence>
<organism evidence="3 4">
    <name type="scientific">Steinernema glaseri</name>
    <dbReference type="NCBI Taxonomy" id="37863"/>
    <lineage>
        <taxon>Eukaryota</taxon>
        <taxon>Metazoa</taxon>
        <taxon>Ecdysozoa</taxon>
        <taxon>Nematoda</taxon>
        <taxon>Chromadorea</taxon>
        <taxon>Rhabditida</taxon>
        <taxon>Tylenchina</taxon>
        <taxon>Panagrolaimomorpha</taxon>
        <taxon>Strongyloidoidea</taxon>
        <taxon>Steinernematidae</taxon>
        <taxon>Steinernema</taxon>
    </lineage>
</organism>
<evidence type="ECO:0000256" key="2">
    <source>
        <dbReference type="SAM" id="SignalP"/>
    </source>
</evidence>
<reference evidence="4" key="1">
    <citation type="submission" date="2016-11" db="UniProtKB">
        <authorList>
            <consortium name="WormBaseParasite"/>
        </authorList>
    </citation>
    <scope>IDENTIFICATION</scope>
</reference>
<evidence type="ECO:0000256" key="1">
    <source>
        <dbReference type="SAM" id="MobiDB-lite"/>
    </source>
</evidence>
<feature type="chain" id="PRO_5009311553" evidence="2">
    <location>
        <begin position="22"/>
        <end position="181"/>
    </location>
</feature>
<feature type="compositionally biased region" description="Basic and acidic residues" evidence="1">
    <location>
        <begin position="133"/>
        <end position="142"/>
    </location>
</feature>
<protein>
    <submittedName>
        <fullName evidence="4">Uncharacterized protein</fullName>
    </submittedName>
</protein>
<dbReference type="AlphaFoldDB" id="A0A1I7XXE0"/>